<feature type="chain" id="PRO_5012342098" evidence="1">
    <location>
        <begin position="20"/>
        <end position="420"/>
    </location>
</feature>
<keyword evidence="1" id="KW-0732">Signal</keyword>
<evidence type="ECO:0000313" key="3">
    <source>
        <dbReference type="Proteomes" id="UP000184280"/>
    </source>
</evidence>
<dbReference type="SUPFAM" id="SSF56935">
    <property type="entry name" value="Porins"/>
    <property type="match status" value="1"/>
</dbReference>
<gene>
    <name evidence="2" type="ORF">SAMN04488494_3001</name>
</gene>
<dbReference type="Pfam" id="PF07396">
    <property type="entry name" value="Porin_O_P"/>
    <property type="match status" value="1"/>
</dbReference>
<name>A0A1M7MW75_XYLRU</name>
<feature type="signal peptide" evidence="1">
    <location>
        <begin position="1"/>
        <end position="19"/>
    </location>
</feature>
<protein>
    <submittedName>
        <fullName evidence="2">Phosphate-selective porin O and P</fullName>
    </submittedName>
</protein>
<dbReference type="Proteomes" id="UP000184280">
    <property type="component" value="Unassembled WGS sequence"/>
</dbReference>
<dbReference type="EMBL" id="FRCJ01000008">
    <property type="protein sequence ID" value="SHM94839.1"/>
    <property type="molecule type" value="Genomic_DNA"/>
</dbReference>
<organism evidence="2 3">
    <name type="scientific">Xylanibacter ruminicola</name>
    <name type="common">Prevotella ruminicola</name>
    <dbReference type="NCBI Taxonomy" id="839"/>
    <lineage>
        <taxon>Bacteria</taxon>
        <taxon>Pseudomonadati</taxon>
        <taxon>Bacteroidota</taxon>
        <taxon>Bacteroidia</taxon>
        <taxon>Bacteroidales</taxon>
        <taxon>Prevotellaceae</taxon>
        <taxon>Xylanibacter</taxon>
    </lineage>
</organism>
<dbReference type="OrthoDB" id="846879at2"/>
<sequence>MNKALLSFALLCVALTGHAQGGNTGMGGEDGDYQSLMERLAKVEKKHDMLDVYINYAASAQAREATGSSWQTRFANKELRLELKGNLTDKLFYRLRHRLNRRNDAQGSDNFSKATDIAMVGYSFSDKVTLMAGKMSQIWGGYEYDANPMFVYQYSDMLDHMEIFQTGVTLSLKPVPTQEFALMVSDAHNGSLEDYYGADAIVVTDNGDYRPLERANHPLTFIANWNGSFFDNQLQTRWAWGIQKEAQGKYSRMITLGQKLNLPQVQWYVDYMAEFDDLDRLGIATEDLADRFQPQIYYFEYGYPINNLVYQPYEPMNLHCGKVHYHTWISKLNWQFAPQWNLMLKGTYETASMQQVERYKNYRKSIGWAGAIEYYPDKTQDLRVFLAYQGQNINYSKESALGGKHSNRIELGFMYRIKCY</sequence>
<evidence type="ECO:0000313" key="2">
    <source>
        <dbReference type="EMBL" id="SHM94839.1"/>
    </source>
</evidence>
<dbReference type="AlphaFoldDB" id="A0A1M7MW75"/>
<proteinExistence type="predicted"/>
<dbReference type="InterPro" id="IPR010870">
    <property type="entry name" value="Porin_O/P"/>
</dbReference>
<evidence type="ECO:0000256" key="1">
    <source>
        <dbReference type="SAM" id="SignalP"/>
    </source>
</evidence>
<accession>A0A1M7MW75</accession>
<reference evidence="2 3" key="1">
    <citation type="submission" date="2016-11" db="EMBL/GenBank/DDBJ databases">
        <authorList>
            <person name="Jaros S."/>
            <person name="Januszkiewicz K."/>
            <person name="Wedrychowicz H."/>
        </authorList>
    </citation>
    <scope>NUCLEOTIDE SEQUENCE [LARGE SCALE GENOMIC DNA]</scope>
    <source>
        <strain evidence="2 3">BPI-34</strain>
    </source>
</reference>
<dbReference type="RefSeq" id="WP_073047354.1">
    <property type="nucleotide sequence ID" value="NZ_FRCJ01000008.1"/>
</dbReference>